<evidence type="ECO:0000313" key="4">
    <source>
        <dbReference type="EMBL" id="KAA3677604.1"/>
    </source>
</evidence>
<dbReference type="Gene3D" id="1.10.287.110">
    <property type="entry name" value="DnaJ domain"/>
    <property type="match status" value="1"/>
</dbReference>
<dbReference type="InterPro" id="IPR013766">
    <property type="entry name" value="Thioredoxin_domain"/>
</dbReference>
<dbReference type="InterPro" id="IPR036249">
    <property type="entry name" value="Thioredoxin-like_sf"/>
</dbReference>
<feature type="domain" description="Thioredoxin" evidence="3">
    <location>
        <begin position="120"/>
        <end position="247"/>
    </location>
</feature>
<feature type="compositionally biased region" description="Polar residues" evidence="1">
    <location>
        <begin position="812"/>
        <end position="821"/>
    </location>
</feature>
<evidence type="ECO:0000313" key="5">
    <source>
        <dbReference type="Proteomes" id="UP000324629"/>
    </source>
</evidence>
<dbReference type="SUPFAM" id="SSF52833">
    <property type="entry name" value="Thioredoxin-like"/>
    <property type="match status" value="1"/>
</dbReference>
<gene>
    <name evidence="4" type="ORF">DEA37_0008382</name>
</gene>
<accession>A0A5J4NQ64</accession>
<dbReference type="EMBL" id="QNGE01001427">
    <property type="protein sequence ID" value="KAA3677604.1"/>
    <property type="molecule type" value="Genomic_DNA"/>
</dbReference>
<dbReference type="Pfam" id="PF00226">
    <property type="entry name" value="DnaJ"/>
    <property type="match status" value="1"/>
</dbReference>
<keyword evidence="5" id="KW-1185">Reference proteome</keyword>
<proteinExistence type="predicted"/>
<organism evidence="4 5">
    <name type="scientific">Paragonimus westermani</name>
    <dbReference type="NCBI Taxonomy" id="34504"/>
    <lineage>
        <taxon>Eukaryota</taxon>
        <taxon>Metazoa</taxon>
        <taxon>Spiralia</taxon>
        <taxon>Lophotrochozoa</taxon>
        <taxon>Platyhelminthes</taxon>
        <taxon>Trematoda</taxon>
        <taxon>Digenea</taxon>
        <taxon>Plagiorchiida</taxon>
        <taxon>Troglotremata</taxon>
        <taxon>Troglotrematidae</taxon>
        <taxon>Paragonimus</taxon>
    </lineage>
</organism>
<dbReference type="CDD" id="cd06257">
    <property type="entry name" value="DnaJ"/>
    <property type="match status" value="1"/>
</dbReference>
<name>A0A5J4NQ64_9TREM</name>
<feature type="region of interest" description="Disordered" evidence="1">
    <location>
        <begin position="792"/>
        <end position="822"/>
    </location>
</feature>
<reference evidence="4 5" key="1">
    <citation type="journal article" date="2019" name="Gigascience">
        <title>Whole-genome sequence of the oriental lung fluke Paragonimus westermani.</title>
        <authorList>
            <person name="Oey H."/>
            <person name="Zakrzewski M."/>
            <person name="Narain K."/>
            <person name="Devi K.R."/>
            <person name="Agatsuma T."/>
            <person name="Nawaratna S."/>
            <person name="Gobert G.N."/>
            <person name="Jones M.K."/>
            <person name="Ragan M.A."/>
            <person name="McManus D.P."/>
            <person name="Krause L."/>
        </authorList>
    </citation>
    <scope>NUCLEOTIDE SEQUENCE [LARGE SCALE GENOMIC DNA]</scope>
    <source>
        <strain evidence="4 5">IND2009</strain>
    </source>
</reference>
<dbReference type="InterPro" id="IPR001623">
    <property type="entry name" value="DnaJ_domain"/>
</dbReference>
<dbReference type="SUPFAM" id="SSF46565">
    <property type="entry name" value="Chaperone J-domain"/>
    <property type="match status" value="1"/>
</dbReference>
<dbReference type="InterPro" id="IPR036869">
    <property type="entry name" value="J_dom_sf"/>
</dbReference>
<evidence type="ECO:0000259" key="2">
    <source>
        <dbReference type="PROSITE" id="PS50076"/>
    </source>
</evidence>
<dbReference type="PROSITE" id="PS51352">
    <property type="entry name" value="THIOREDOXIN_2"/>
    <property type="match status" value="1"/>
</dbReference>
<feature type="domain" description="J" evidence="2">
    <location>
        <begin position="29"/>
        <end position="93"/>
    </location>
</feature>
<dbReference type="PANTHER" id="PTHR44303">
    <property type="entry name" value="DNAJ HOMOLOG SUBFAMILY C MEMBER 16"/>
    <property type="match status" value="1"/>
</dbReference>
<evidence type="ECO:0000256" key="1">
    <source>
        <dbReference type="SAM" id="MobiDB-lite"/>
    </source>
</evidence>
<dbReference type="PANTHER" id="PTHR44303:SF2">
    <property type="entry name" value="DNAJ HOMOLOG SUBFAMILY C MEMBER 16"/>
    <property type="match status" value="1"/>
</dbReference>
<feature type="region of interest" description="Disordered" evidence="1">
    <location>
        <begin position="970"/>
        <end position="1007"/>
    </location>
</feature>
<dbReference type="Pfam" id="PF00085">
    <property type="entry name" value="Thioredoxin"/>
    <property type="match status" value="1"/>
</dbReference>
<dbReference type="AlphaFoldDB" id="A0A5J4NQ64"/>
<dbReference type="Proteomes" id="UP000324629">
    <property type="component" value="Unassembled WGS sequence"/>
</dbReference>
<dbReference type="SMART" id="SM00271">
    <property type="entry name" value="DnaJ"/>
    <property type="match status" value="1"/>
</dbReference>
<comment type="caution">
    <text evidence="4">The sequence shown here is derived from an EMBL/GenBank/DDBJ whole genome shotgun (WGS) entry which is preliminary data.</text>
</comment>
<dbReference type="Gene3D" id="3.40.30.10">
    <property type="entry name" value="Glutaredoxin"/>
    <property type="match status" value="1"/>
</dbReference>
<dbReference type="PRINTS" id="PR00625">
    <property type="entry name" value="JDOMAIN"/>
</dbReference>
<feature type="compositionally biased region" description="Basic and acidic residues" evidence="1">
    <location>
        <begin position="797"/>
        <end position="808"/>
    </location>
</feature>
<protein>
    <submittedName>
        <fullName evidence="4">DnaJ subfamily C member 16</fullName>
    </submittedName>
</protein>
<dbReference type="InterPro" id="IPR052448">
    <property type="entry name" value="DnaJ_C16_autophagy_reg"/>
</dbReference>
<dbReference type="PROSITE" id="PS50076">
    <property type="entry name" value="DNAJ_2"/>
    <property type="match status" value="1"/>
</dbReference>
<sequence length="1094" mass="122660">MISTACSYTLFAACFYFLICCPIVLKCSDYYSVLGVSRTASQSEIKNAYRRLAQKLHPDKNPNKDADKHFMELNEAYGVLSKPDKRAQYDAFGSVPEGTSGSPNEGGPYRRYQFVHAPFEELFDFFPGFSKQPSFSSNVIDLNFRTYRLVHLPRTRSVPLLILGYSDFCIPCQRLRPLWSQLADELTPLGVSVAAVNLERDASMRDELRVHHVPSITMVIDGRLSYHTHTGFTHSQIIDGFRQTLLQSNPSRSHAIPSLLGTTLDTPLIHNLRDADSSWLEFHSGWRRDSRARMLLFKPLSVPSLRYALVAFRSADHVAAGFVNTESASLRKLVVRFGVPTDELSYHTHTGFTHSQIIDGFRQTLLQSNPSRSHAIPSLLGTTLDTPLIHNLRDADSSWLEFHSGWRRDSRARMLLFKPLSVPSLRYALVAFRSADHVAAGFVNTESASLRKLVVRFGVPTDEESLLIFHEDPNRPVHRISAPKLSPAELDAAVMAYSQLTIPRIYNAARLLDLCPADGVESVSRYASASESRLNHPQSSSGHHSHRTLCLVLLLHSRQTSVEQPDGLGDRWLSLLRTITPDLHSHVQRLRAATLMPQVQLVHVYVDRQVGWLSRLSSNIGRSSHSDLTHSDNLGRLILLWRPSSSQTAIHLLPSDSSIHPTILLPRNFTGAIDSTETMINSEAIIRMRHAVGDHLLPILVSLSLRELPDLTGWHVTRDYVLEDAIVDELTAPMWLRVRRKLWSWTMELYFWLHDLIRQPLSFVFTASAIMICALIYSMIKLIIQASTTQDSFDSGSKPRPEPDRQQEHGGASTSHSQSWDKTARAPIRTFRPVTPATVLSLNSLTYDRLVLNAPKGHQLLVLCVRGGGTAQDNRLCSNFASKTAHVVRSHVQCAQLSLTRYAGWLASLLQIARAGMPVRVRQSTDTDGSNSTPAAGTVFLNPLNCVGTVIAVNGHRRYFSLYHPLLPGAESSSNAEEDSESSVGSDLEANQPNFEDDRIGRHPPHSRVRRRRIFGRAFGFESGDEDTEDNYEVGHRTRRSRARIDLSAGAILEDELLDGLPNWLDRLFEGSLTRHYVSDWPMSLRQVDLDQSA</sequence>
<evidence type="ECO:0000259" key="3">
    <source>
        <dbReference type="PROSITE" id="PS51352"/>
    </source>
</evidence>